<feature type="region of interest" description="Disordered" evidence="1">
    <location>
        <begin position="1"/>
        <end position="57"/>
    </location>
</feature>
<evidence type="ECO:0000313" key="3">
    <source>
        <dbReference type="Proteomes" id="UP000316270"/>
    </source>
</evidence>
<evidence type="ECO:0000313" key="2">
    <source>
        <dbReference type="EMBL" id="QDS72484.1"/>
    </source>
</evidence>
<accession>A0A517LA31</accession>
<proteinExistence type="predicted"/>
<keyword evidence="3" id="KW-1185">Reference proteome</keyword>
<organism evidence="2 3">
    <name type="scientific">Venturia effusa</name>
    <dbReference type="NCBI Taxonomy" id="50376"/>
    <lineage>
        <taxon>Eukaryota</taxon>
        <taxon>Fungi</taxon>
        <taxon>Dikarya</taxon>
        <taxon>Ascomycota</taxon>
        <taxon>Pezizomycotina</taxon>
        <taxon>Dothideomycetes</taxon>
        <taxon>Pleosporomycetidae</taxon>
        <taxon>Venturiales</taxon>
        <taxon>Venturiaceae</taxon>
        <taxon>Venturia</taxon>
    </lineage>
</organism>
<feature type="compositionally biased region" description="Low complexity" evidence="1">
    <location>
        <begin position="29"/>
        <end position="42"/>
    </location>
</feature>
<gene>
    <name evidence="2" type="ORF">FKW77_009953</name>
</gene>
<dbReference type="AlphaFoldDB" id="A0A517LA31"/>
<evidence type="ECO:0000256" key="1">
    <source>
        <dbReference type="SAM" id="MobiDB-lite"/>
    </source>
</evidence>
<dbReference type="STRING" id="50376.A0A517LA31"/>
<protein>
    <submittedName>
        <fullName evidence="2">Uncharacterized protein</fullName>
    </submittedName>
</protein>
<reference evidence="2 3" key="1">
    <citation type="submission" date="2019-07" db="EMBL/GenBank/DDBJ databases">
        <title>Finished genome of Venturia effusa.</title>
        <authorList>
            <person name="Young C.A."/>
            <person name="Cox M.P."/>
            <person name="Ganley A.R.D."/>
            <person name="David W.J."/>
        </authorList>
    </citation>
    <scope>NUCLEOTIDE SEQUENCE [LARGE SCALE GENOMIC DNA]</scope>
    <source>
        <strain evidence="3">albino</strain>
    </source>
</reference>
<dbReference type="Proteomes" id="UP000316270">
    <property type="component" value="Chromosome 7"/>
</dbReference>
<sequence>MSRQQSSGGWGTHDPAPAVRSEASFGVASDINSSNKSSSSLNPGGTPASSSEPLDASAINPDLPRFSLSDVQKLLDLVLALKDQKNDTIRPDPKNLELPHGDVFTGNNASSFLSRLENRYELFGFTRDEDKCQGLIINCHPHLYDDIEVLEGWREKNWKTFRAAFRGEFAAMDERRKKGRVEYLEACASKSEEGVLGTKVFIREFKKYWPVVVKTRRATAATGQRIFFSGLPEEIGQEVIRTVPIELRRASSRTYEDMDRIIVEAERIVKMEERLKAISITKDRDAAKEVERMAEELSRRHIHS</sequence>
<name>A0A517LA31_9PEZI</name>
<dbReference type="EMBL" id="CP042191">
    <property type="protein sequence ID" value="QDS72484.1"/>
    <property type="molecule type" value="Genomic_DNA"/>
</dbReference>
<dbReference type="OrthoDB" id="5430668at2759"/>